<dbReference type="InterPro" id="IPR009057">
    <property type="entry name" value="Homeodomain-like_sf"/>
</dbReference>
<organism evidence="7 8">
    <name type="scientific">Microbacterium plantarum</name>
    <dbReference type="NCBI Taxonomy" id="1816425"/>
    <lineage>
        <taxon>Bacteria</taxon>
        <taxon>Bacillati</taxon>
        <taxon>Actinomycetota</taxon>
        <taxon>Actinomycetes</taxon>
        <taxon>Micrococcales</taxon>
        <taxon>Microbacteriaceae</taxon>
        <taxon>Microbacterium</taxon>
    </lineage>
</organism>
<dbReference type="InterPro" id="IPR003012">
    <property type="entry name" value="Tet_transcr_reg_TetR"/>
</dbReference>
<keyword evidence="3 5" id="KW-0238">DNA-binding</keyword>
<dbReference type="Gene3D" id="1.10.10.60">
    <property type="entry name" value="Homeodomain-like"/>
    <property type="match status" value="1"/>
</dbReference>
<sequence>MIADDSNRGGRAPRRSRDDVVDAALELLDRVGLPDLSMRRLAEHLGVQPSALYWHVENKQQLLAAVSARILRPVSAADEAGTSLDVAAREVAVRLHDSLLAYRDGAEVVSSSLALGLVEPPAHAHLRAVALERGESASLADTIADTVTHFVVGFTFHQQQRRSADAWGAASGGVAASPERIAAGDDDGFTAALDLIIAGVTTVLAGGATQYPEPRR</sequence>
<evidence type="ECO:0000256" key="4">
    <source>
        <dbReference type="ARBA" id="ARBA00023163"/>
    </source>
</evidence>
<dbReference type="SUPFAM" id="SSF46689">
    <property type="entry name" value="Homeodomain-like"/>
    <property type="match status" value="1"/>
</dbReference>
<dbReference type="InterPro" id="IPR050109">
    <property type="entry name" value="HTH-type_TetR-like_transc_reg"/>
</dbReference>
<dbReference type="RefSeq" id="WP_112617514.1">
    <property type="nucleotide sequence ID" value="NZ_JBHLHV010000002.1"/>
</dbReference>
<dbReference type="InterPro" id="IPR001647">
    <property type="entry name" value="HTH_TetR"/>
</dbReference>
<keyword evidence="1" id="KW-0678">Repressor</keyword>
<evidence type="ECO:0000256" key="3">
    <source>
        <dbReference type="ARBA" id="ARBA00023125"/>
    </source>
</evidence>
<keyword evidence="4" id="KW-0804">Transcription</keyword>
<evidence type="ECO:0000256" key="2">
    <source>
        <dbReference type="ARBA" id="ARBA00023015"/>
    </source>
</evidence>
<dbReference type="Pfam" id="PF02909">
    <property type="entry name" value="TetR_C_1"/>
    <property type="match status" value="1"/>
</dbReference>
<dbReference type="Proteomes" id="UP001589643">
    <property type="component" value="Unassembled WGS sequence"/>
</dbReference>
<proteinExistence type="predicted"/>
<dbReference type="SUPFAM" id="SSF48498">
    <property type="entry name" value="Tetracyclin repressor-like, C-terminal domain"/>
    <property type="match status" value="1"/>
</dbReference>
<dbReference type="EMBL" id="JBHLHV010000002">
    <property type="protein sequence ID" value="MFB8894061.1"/>
    <property type="molecule type" value="Genomic_DNA"/>
</dbReference>
<evidence type="ECO:0000259" key="6">
    <source>
        <dbReference type="PROSITE" id="PS50977"/>
    </source>
</evidence>
<gene>
    <name evidence="7" type="ORF">AB7P39_14525</name>
</gene>
<dbReference type="PRINTS" id="PR00400">
    <property type="entry name" value="TETREPRESSOR"/>
</dbReference>
<dbReference type="InterPro" id="IPR004111">
    <property type="entry name" value="Repressor_TetR_C"/>
</dbReference>
<accession>A0ABV5EVQ9</accession>
<evidence type="ECO:0000256" key="1">
    <source>
        <dbReference type="ARBA" id="ARBA00022491"/>
    </source>
</evidence>
<keyword evidence="2" id="KW-0805">Transcription regulation</keyword>
<dbReference type="Pfam" id="PF00440">
    <property type="entry name" value="TetR_N"/>
    <property type="match status" value="1"/>
</dbReference>
<protein>
    <submittedName>
        <fullName evidence="7">TetR family transcriptional regulator</fullName>
    </submittedName>
</protein>
<keyword evidence="8" id="KW-1185">Reference proteome</keyword>
<feature type="domain" description="HTH tetR-type" evidence="6">
    <location>
        <begin position="14"/>
        <end position="74"/>
    </location>
</feature>
<dbReference type="PRINTS" id="PR00455">
    <property type="entry name" value="HTHTETR"/>
</dbReference>
<feature type="DNA-binding region" description="H-T-H motif" evidence="5">
    <location>
        <begin position="37"/>
        <end position="56"/>
    </location>
</feature>
<dbReference type="PANTHER" id="PTHR30055:SF151">
    <property type="entry name" value="TRANSCRIPTIONAL REGULATORY PROTEIN"/>
    <property type="match status" value="1"/>
</dbReference>
<comment type="caution">
    <text evidence="7">The sequence shown here is derived from an EMBL/GenBank/DDBJ whole genome shotgun (WGS) entry which is preliminary data.</text>
</comment>
<dbReference type="Gene3D" id="1.10.357.10">
    <property type="entry name" value="Tetracycline Repressor, domain 2"/>
    <property type="match status" value="1"/>
</dbReference>
<dbReference type="PANTHER" id="PTHR30055">
    <property type="entry name" value="HTH-TYPE TRANSCRIPTIONAL REGULATOR RUTR"/>
    <property type="match status" value="1"/>
</dbReference>
<dbReference type="PROSITE" id="PS50977">
    <property type="entry name" value="HTH_TETR_2"/>
    <property type="match status" value="1"/>
</dbReference>
<name>A0ABV5EVQ9_9MICO</name>
<evidence type="ECO:0000313" key="8">
    <source>
        <dbReference type="Proteomes" id="UP001589643"/>
    </source>
</evidence>
<evidence type="ECO:0000313" key="7">
    <source>
        <dbReference type="EMBL" id="MFB8894061.1"/>
    </source>
</evidence>
<reference evidence="7 8" key="1">
    <citation type="submission" date="2024-08" db="EMBL/GenBank/DDBJ databases">
        <title>Heavy metals resistant antinobacteria isolated from wastewater.</title>
        <authorList>
            <person name="Roman Ponce B."/>
            <person name="Blanco Mercado M.A."/>
            <person name="Avila Aldana I.N."/>
            <person name="Morales Arrieta S."/>
        </authorList>
    </citation>
    <scope>NUCLEOTIDE SEQUENCE [LARGE SCALE GENOMIC DNA]</scope>
    <source>
        <strain evidence="8">sma-1</strain>
    </source>
</reference>
<evidence type="ECO:0000256" key="5">
    <source>
        <dbReference type="PROSITE-ProRule" id="PRU00335"/>
    </source>
</evidence>
<dbReference type="InterPro" id="IPR036271">
    <property type="entry name" value="Tet_transcr_reg_TetR-rel_C_sf"/>
</dbReference>